<accession>A0A9C6X7T7</accession>
<feature type="region of interest" description="Disordered" evidence="1">
    <location>
        <begin position="73"/>
        <end position="96"/>
    </location>
</feature>
<feature type="region of interest" description="Disordered" evidence="1">
    <location>
        <begin position="122"/>
        <end position="167"/>
    </location>
</feature>
<reference evidence="3" key="1">
    <citation type="submission" date="2025-08" db="UniProtKB">
        <authorList>
            <consortium name="RefSeq"/>
        </authorList>
    </citation>
    <scope>IDENTIFICATION</scope>
    <source>
        <tissue evidence="3">Whole organism</tissue>
    </source>
</reference>
<dbReference type="AlphaFoldDB" id="A0A9C6X7T7"/>
<evidence type="ECO:0000313" key="2">
    <source>
        <dbReference type="Proteomes" id="UP000504606"/>
    </source>
</evidence>
<feature type="compositionally biased region" description="Low complexity" evidence="1">
    <location>
        <begin position="73"/>
        <end position="84"/>
    </location>
</feature>
<protein>
    <submittedName>
        <fullName evidence="3">Uncharacterized protein LOC127751317 isoform X1</fullName>
    </submittedName>
</protein>
<evidence type="ECO:0000256" key="1">
    <source>
        <dbReference type="SAM" id="MobiDB-lite"/>
    </source>
</evidence>
<name>A0A9C6X7T7_FRAOC</name>
<organism evidence="2 3">
    <name type="scientific">Frankliniella occidentalis</name>
    <name type="common">Western flower thrips</name>
    <name type="synonym">Euthrips occidentalis</name>
    <dbReference type="NCBI Taxonomy" id="133901"/>
    <lineage>
        <taxon>Eukaryota</taxon>
        <taxon>Metazoa</taxon>
        <taxon>Ecdysozoa</taxon>
        <taxon>Arthropoda</taxon>
        <taxon>Hexapoda</taxon>
        <taxon>Insecta</taxon>
        <taxon>Pterygota</taxon>
        <taxon>Neoptera</taxon>
        <taxon>Paraneoptera</taxon>
        <taxon>Thysanoptera</taxon>
        <taxon>Terebrantia</taxon>
        <taxon>Thripoidea</taxon>
        <taxon>Thripidae</taxon>
        <taxon>Frankliniella</taxon>
    </lineage>
</organism>
<evidence type="ECO:0000313" key="3">
    <source>
        <dbReference type="RefSeq" id="XP_052130630.1"/>
    </source>
</evidence>
<dbReference type="Proteomes" id="UP000504606">
    <property type="component" value="Unplaced"/>
</dbReference>
<keyword evidence="2" id="KW-1185">Reference proteome</keyword>
<proteinExistence type="predicted"/>
<dbReference type="RefSeq" id="XP_052130630.1">
    <property type="nucleotide sequence ID" value="XM_052274670.1"/>
</dbReference>
<gene>
    <name evidence="3" type="primary">LOC127751317</name>
</gene>
<dbReference type="GeneID" id="127751317"/>
<sequence length="198" mass="21248">MDEELAVDALAFEQPMQEEINIEEPRGNRENGRMYWCRRPALAGLRRAPGILQTPPLNVVTASPSVVLGAAAVPSPAGPSAAPSRPAPKPRDRDLQIQLELRCDLDLAPLAFLNKYQSDGEDAVEENVETDAPSTSKSRAGPSGGTRAWRRAKERVQDDAVPAPAPAPPSCALRIAFHCPLAIENRLPGVAYLSCHSG</sequence>
<dbReference type="KEGG" id="foc:127751317"/>